<keyword evidence="8" id="KW-0067">ATP-binding</keyword>
<dbReference type="SUPFAM" id="SSF48371">
    <property type="entry name" value="ARM repeat"/>
    <property type="match status" value="1"/>
</dbReference>
<evidence type="ECO:0000256" key="2">
    <source>
        <dbReference type="ARBA" id="ARBA00022527"/>
    </source>
</evidence>
<dbReference type="KEGG" id="spaa:SPAPADRAFT_142974"/>
<feature type="domain" description="Protein kinase" evidence="11">
    <location>
        <begin position="29"/>
        <end position="321"/>
    </location>
</feature>
<dbReference type="InterPro" id="IPR055231">
    <property type="entry name" value="2AA_helical"/>
</dbReference>
<dbReference type="GO" id="GO:0034272">
    <property type="term" value="C:phosphatidylinositol 3-kinase complex, class III, type II"/>
    <property type="evidence" value="ECO:0007669"/>
    <property type="project" value="TreeGrafter"/>
</dbReference>
<dbReference type="EMBL" id="GL996505">
    <property type="protein sequence ID" value="EGW30352.1"/>
    <property type="molecule type" value="Genomic_DNA"/>
</dbReference>
<dbReference type="PROSITE" id="PS50011">
    <property type="entry name" value="PROTEIN_KINASE_DOM"/>
    <property type="match status" value="1"/>
</dbReference>
<dbReference type="Pfam" id="PF00069">
    <property type="entry name" value="Pkinase"/>
    <property type="match status" value="1"/>
</dbReference>
<dbReference type="GO" id="GO:0016236">
    <property type="term" value="P:macroautophagy"/>
    <property type="evidence" value="ECO:0007669"/>
    <property type="project" value="InterPro"/>
</dbReference>
<dbReference type="OrthoDB" id="242910at2759"/>
<dbReference type="STRING" id="619300.G3ATX6"/>
<dbReference type="GO" id="GO:0034271">
    <property type="term" value="C:phosphatidylinositol 3-kinase complex, class III, type I"/>
    <property type="evidence" value="ECO:0007669"/>
    <property type="project" value="TreeGrafter"/>
</dbReference>
<accession>G3ATX6</accession>
<dbReference type="HOGENOM" id="CLU_001696_0_1_1"/>
<evidence type="ECO:0000256" key="8">
    <source>
        <dbReference type="ARBA" id="ARBA00022840"/>
    </source>
</evidence>
<dbReference type="OMA" id="YNLLCSW"/>
<dbReference type="InParanoid" id="G3ATX6"/>
<dbReference type="GO" id="GO:0005770">
    <property type="term" value="C:late endosome"/>
    <property type="evidence" value="ECO:0007669"/>
    <property type="project" value="TreeGrafter"/>
</dbReference>
<dbReference type="GO" id="GO:0004674">
    <property type="term" value="F:protein serine/threonine kinase activity"/>
    <property type="evidence" value="ECO:0007669"/>
    <property type="project" value="UniProtKB-KW"/>
</dbReference>
<evidence type="ECO:0000256" key="3">
    <source>
        <dbReference type="ARBA" id="ARBA00022574"/>
    </source>
</evidence>
<keyword evidence="4" id="KW-0808">Transferase</keyword>
<dbReference type="InterPro" id="IPR011989">
    <property type="entry name" value="ARM-like"/>
</dbReference>
<organism evidence="13">
    <name type="scientific">Spathaspora passalidarum (strain NRRL Y-27907 / 11-Y1)</name>
    <dbReference type="NCBI Taxonomy" id="619300"/>
    <lineage>
        <taxon>Eukaryota</taxon>
        <taxon>Fungi</taxon>
        <taxon>Dikarya</taxon>
        <taxon>Ascomycota</taxon>
        <taxon>Saccharomycotina</taxon>
        <taxon>Pichiomycetes</taxon>
        <taxon>Debaryomycetaceae</taxon>
        <taxon>Spathaspora</taxon>
    </lineage>
</organism>
<dbReference type="InterPro" id="IPR011009">
    <property type="entry name" value="Kinase-like_dom_sf"/>
</dbReference>
<dbReference type="GO" id="GO:0045324">
    <property type="term" value="P:late endosome to vacuole transport"/>
    <property type="evidence" value="ECO:0007669"/>
    <property type="project" value="InterPro"/>
</dbReference>
<dbReference type="InterPro" id="IPR015943">
    <property type="entry name" value="WD40/YVTN_repeat-like_dom_sf"/>
</dbReference>
<dbReference type="Pfam" id="PF00400">
    <property type="entry name" value="WD40"/>
    <property type="match status" value="2"/>
</dbReference>
<evidence type="ECO:0000313" key="12">
    <source>
        <dbReference type="EMBL" id="EGW30352.1"/>
    </source>
</evidence>
<dbReference type="PANTHER" id="PTHR17583:SF0">
    <property type="entry name" value="PHOSPHOINOSITIDE 3-KINASE REGULATORY SUBUNIT 4"/>
    <property type="match status" value="1"/>
</dbReference>
<evidence type="ECO:0000313" key="13">
    <source>
        <dbReference type="Proteomes" id="UP000000709"/>
    </source>
</evidence>
<keyword evidence="13" id="KW-1185">Reference proteome</keyword>
<keyword evidence="7" id="KW-0418">Kinase</keyword>
<evidence type="ECO:0000256" key="6">
    <source>
        <dbReference type="ARBA" id="ARBA00022741"/>
    </source>
</evidence>
<keyword evidence="6" id="KW-0547">Nucleotide-binding</keyword>
<dbReference type="InterPro" id="IPR036322">
    <property type="entry name" value="WD40_repeat_dom_sf"/>
</dbReference>
<evidence type="ECO:0000256" key="1">
    <source>
        <dbReference type="ARBA" id="ARBA00012513"/>
    </source>
</evidence>
<name>G3ATX6_SPAPN</name>
<proteinExistence type="predicted"/>
<comment type="catalytic activity">
    <reaction evidence="9">
        <text>L-threonyl-[protein] + ATP = O-phospho-L-threonyl-[protein] + ADP + H(+)</text>
        <dbReference type="Rhea" id="RHEA:46608"/>
        <dbReference type="Rhea" id="RHEA-COMP:11060"/>
        <dbReference type="Rhea" id="RHEA-COMP:11605"/>
        <dbReference type="ChEBI" id="CHEBI:15378"/>
        <dbReference type="ChEBI" id="CHEBI:30013"/>
        <dbReference type="ChEBI" id="CHEBI:30616"/>
        <dbReference type="ChEBI" id="CHEBI:61977"/>
        <dbReference type="ChEBI" id="CHEBI:456216"/>
        <dbReference type="EC" id="2.7.11.1"/>
    </reaction>
</comment>
<dbReference type="InterPro" id="IPR000719">
    <property type="entry name" value="Prot_kinase_dom"/>
</dbReference>
<dbReference type="InterPro" id="IPR001680">
    <property type="entry name" value="WD40_rpt"/>
</dbReference>
<dbReference type="FunCoup" id="G3ATX6">
    <property type="interactions" value="852"/>
</dbReference>
<evidence type="ECO:0000259" key="11">
    <source>
        <dbReference type="PROSITE" id="PS50011"/>
    </source>
</evidence>
<dbReference type="RefSeq" id="XP_007377323.1">
    <property type="nucleotide sequence ID" value="XM_007377261.1"/>
</dbReference>
<dbReference type="InterPro" id="IPR045162">
    <property type="entry name" value="Vps15-like"/>
</dbReference>
<dbReference type="InterPro" id="IPR008266">
    <property type="entry name" value="Tyr_kinase_AS"/>
</dbReference>
<gene>
    <name evidence="12" type="ORF">SPAPADRAFT_142974</name>
</gene>
<dbReference type="GO" id="GO:0006623">
    <property type="term" value="P:protein targeting to vacuole"/>
    <property type="evidence" value="ECO:0007669"/>
    <property type="project" value="TreeGrafter"/>
</dbReference>
<dbReference type="EC" id="2.7.11.1" evidence="1"/>
<evidence type="ECO:0000256" key="10">
    <source>
        <dbReference type="ARBA" id="ARBA00048679"/>
    </source>
</evidence>
<dbReference type="GeneID" id="18870505"/>
<comment type="catalytic activity">
    <reaction evidence="10">
        <text>L-seryl-[protein] + ATP = O-phospho-L-seryl-[protein] + ADP + H(+)</text>
        <dbReference type="Rhea" id="RHEA:17989"/>
        <dbReference type="Rhea" id="RHEA-COMP:9863"/>
        <dbReference type="Rhea" id="RHEA-COMP:11604"/>
        <dbReference type="ChEBI" id="CHEBI:15378"/>
        <dbReference type="ChEBI" id="CHEBI:29999"/>
        <dbReference type="ChEBI" id="CHEBI:30616"/>
        <dbReference type="ChEBI" id="CHEBI:83421"/>
        <dbReference type="ChEBI" id="CHEBI:456216"/>
        <dbReference type="EC" id="2.7.11.1"/>
    </reaction>
</comment>
<dbReference type="InterPro" id="IPR016024">
    <property type="entry name" value="ARM-type_fold"/>
</dbReference>
<evidence type="ECO:0000256" key="4">
    <source>
        <dbReference type="ARBA" id="ARBA00022679"/>
    </source>
</evidence>
<evidence type="ECO:0000256" key="9">
    <source>
        <dbReference type="ARBA" id="ARBA00047899"/>
    </source>
</evidence>
<dbReference type="Gene3D" id="1.10.510.10">
    <property type="entry name" value="Transferase(Phosphotransferase) domain 1"/>
    <property type="match status" value="1"/>
</dbReference>
<dbReference type="Gene3D" id="2.130.10.10">
    <property type="entry name" value="YVTN repeat-like/Quinoprotein amine dehydrogenase"/>
    <property type="match status" value="1"/>
</dbReference>
<dbReference type="GO" id="GO:0071561">
    <property type="term" value="C:nucleus-vacuole junction"/>
    <property type="evidence" value="ECO:0007669"/>
    <property type="project" value="TreeGrafter"/>
</dbReference>
<protein>
    <recommendedName>
        <fullName evidence="1">non-specific serine/threonine protein kinase</fullName>
        <ecNumber evidence="1">2.7.11.1</ecNumber>
    </recommendedName>
</protein>
<dbReference type="SUPFAM" id="SSF56112">
    <property type="entry name" value="Protein kinase-like (PK-like)"/>
    <property type="match status" value="1"/>
</dbReference>
<keyword evidence="5" id="KW-0677">Repeat</keyword>
<keyword evidence="3" id="KW-0853">WD repeat</keyword>
<dbReference type="Pfam" id="PF22956">
    <property type="entry name" value="VPS15-like_hel"/>
    <property type="match status" value="1"/>
</dbReference>
<keyword evidence="2" id="KW-0723">Serine/threonine-protein kinase</keyword>
<evidence type="ECO:0000256" key="7">
    <source>
        <dbReference type="ARBA" id="ARBA00022777"/>
    </source>
</evidence>
<dbReference type="eggNOG" id="KOG1240">
    <property type="taxonomic scope" value="Eukaryota"/>
</dbReference>
<dbReference type="SMART" id="SM00320">
    <property type="entry name" value="WD40"/>
    <property type="match status" value="6"/>
</dbReference>
<evidence type="ECO:0000256" key="5">
    <source>
        <dbReference type="ARBA" id="ARBA00022737"/>
    </source>
</evidence>
<dbReference type="GO" id="GO:0005524">
    <property type="term" value="F:ATP binding"/>
    <property type="evidence" value="ECO:0007669"/>
    <property type="project" value="InterPro"/>
</dbReference>
<dbReference type="PANTHER" id="PTHR17583">
    <property type="entry name" value="PHOSPHOINOSITIDE 3-KINASE REGULATORY SUBUNIT 4"/>
    <property type="match status" value="1"/>
</dbReference>
<dbReference type="SMART" id="SM00220">
    <property type="entry name" value="S_TKc"/>
    <property type="match status" value="1"/>
</dbReference>
<dbReference type="Gene3D" id="1.25.10.10">
    <property type="entry name" value="Leucine-rich Repeat Variant"/>
    <property type="match status" value="1"/>
</dbReference>
<dbReference type="PROSITE" id="PS00109">
    <property type="entry name" value="PROTEIN_KINASE_TYR"/>
    <property type="match status" value="1"/>
</dbReference>
<sequence>MGQRLSLLAPSAPTVAISSYIDDALNNNYQYLELLSNSRFLKTIKAIDKTTGGLVIIKILIKPSTSSFNIQLQGLTEFLVKQSKAISPMININCYSKIIETDRAGYLIRQMIKTNLYDRLSIRPFLEPIEKSFIIFQLLKLVSQLHALNIHHGDLRLENCLITSWNWILLSDFSNMIKPTFVPMDNPNQYAFYFDGSSNRRICYLAPERFYKGQHLQKHSNFNDDGSFNNKETLTDAMDLFSLGCIIAELYSDGQPTFTLSQLFKYMEDPNKLDLAYINEENVIKLVMKLLKVNPNDRSTARELLDEFYDICFPEYFYTFLYDFMEGLNEGDSSDEKIEYIYDNFELISKALHFNYTNADESNGEFLSPIPTKLNLPTMPYNYSIKPRKPDLQPSLIILNAICSFCKTLTHVDSKLKAIELILAFSERISDESKLNRSLPYLFQFIDEYVEYYQQPQTEESHISCKVVSHTIHAITTLLSTITYITPINTLLFPEYLLPKLYNLLILKLDSNSRKMINCSIAICLPYLSTISQKFWIMSKAFATPPSKDQLYDKFKTLTLLLLTDSESTVKCNVLTNILPLCQFFGADKTNDIILPHLISYLNDHTNHELRLTFLAAILEIGPFIGIISFEQYLLPLLIQTLNDNQEMVILKVLQVFHTFTKNKFITNKVVYNEILNNSICLIIHPNQWIRHSIINLIISINENLTNVADSYCWLYPILQPYLTYDITIIDWNSLYTSLTRPLTIKIFEMSRDWSRSQRSLFWRNSSKTLSHEDRQWVIKLKSIGLEEKELWKIRKLREYIRHTHPAEQLESRFNNPGLINPRNIFFDISYKSEPMINSKTRQLSIDIEVDKPSSFLTPKVTASIQTMETNVFGELDGLPHSHKSSSVVNGHVPTRVFSINNSKIITTHIRHTYSGSNPYILNYLNGITLTPTLSDFPEFGSVHRQSKQQQQIEFKPRGSLVAHLKDEIDAIKCIEVVNTSEFFITGYESGIIKLWDSFKIEKIINSKNYQLSIDLKSEITCICFIPDRFVFVACTKDGQVRVFSVEVSRNKNRRIVRYVKFRLLRQVKIDGYILHAKFSNNFLVCVDSNSKILMFDIITMNKVKEVQNPLVHGIINTFFVEETWIITGTSSGIINLWDLRFNLLIKSYQLKYVMNETVYSVSSIKSFQVVKKEEGELTIAVSIGGDTSHTIVLLEIPNFEVKTILRVDQGDSSVERYFVEGTPNKTNIDDLLKDLDVNKPIKQNEVMAVRSILHYLICATYDKRIILWDLSNISSSTSINSQFQSRFVTRTVSNTVIIDEKLELKDMIESEHEQTTWSGASSKAHLDIINDLNYLYEPFEMIISGDRSGVLNLYK</sequence>
<dbReference type="SUPFAM" id="SSF50978">
    <property type="entry name" value="WD40 repeat-like"/>
    <property type="match status" value="1"/>
</dbReference>
<reference evidence="12 13" key="1">
    <citation type="journal article" date="2011" name="Proc. Natl. Acad. Sci. U.S.A.">
        <title>Comparative genomics of xylose-fermenting fungi for enhanced biofuel production.</title>
        <authorList>
            <person name="Wohlbach D.J."/>
            <person name="Kuo A."/>
            <person name="Sato T.K."/>
            <person name="Potts K.M."/>
            <person name="Salamov A.A."/>
            <person name="LaButti K.M."/>
            <person name="Sun H."/>
            <person name="Clum A."/>
            <person name="Pangilinan J.L."/>
            <person name="Lindquist E.A."/>
            <person name="Lucas S."/>
            <person name="Lapidus A."/>
            <person name="Jin M."/>
            <person name="Gunawan C."/>
            <person name="Balan V."/>
            <person name="Dale B.E."/>
            <person name="Jeffries T.W."/>
            <person name="Zinkel R."/>
            <person name="Barry K.W."/>
            <person name="Grigoriev I.V."/>
            <person name="Gasch A.P."/>
        </authorList>
    </citation>
    <scope>NUCLEOTIDE SEQUENCE [LARGE SCALE GENOMIC DNA]</scope>
    <source>
        <strain evidence="13">NRRL Y-27907 / 11-Y1</strain>
    </source>
</reference>
<dbReference type="Proteomes" id="UP000000709">
    <property type="component" value="Unassembled WGS sequence"/>
</dbReference>